<dbReference type="Pfam" id="PF00496">
    <property type="entry name" value="SBP_bac_5"/>
    <property type="match status" value="1"/>
</dbReference>
<dbReference type="PANTHER" id="PTHR30290:SF10">
    <property type="entry name" value="PERIPLASMIC OLIGOPEPTIDE-BINDING PROTEIN-RELATED"/>
    <property type="match status" value="1"/>
</dbReference>
<evidence type="ECO:0000256" key="4">
    <source>
        <dbReference type="ARBA" id="ARBA00022729"/>
    </source>
</evidence>
<dbReference type="InterPro" id="IPR000914">
    <property type="entry name" value="SBP_5_dom"/>
</dbReference>
<comment type="caution">
    <text evidence="7">The sequence shown here is derived from an EMBL/GenBank/DDBJ whole genome shotgun (WGS) entry which is preliminary data.</text>
</comment>
<proteinExistence type="inferred from homology"/>
<protein>
    <submittedName>
        <fullName evidence="7">ABC transporter substrate-binding protein</fullName>
    </submittedName>
</protein>
<evidence type="ECO:0000256" key="3">
    <source>
        <dbReference type="ARBA" id="ARBA00022448"/>
    </source>
</evidence>
<evidence type="ECO:0000313" key="7">
    <source>
        <dbReference type="EMBL" id="MCU4972323.1"/>
    </source>
</evidence>
<dbReference type="EMBL" id="JAOPKB010000002">
    <property type="protein sequence ID" value="MCU4972323.1"/>
    <property type="molecule type" value="Genomic_DNA"/>
</dbReference>
<dbReference type="SUPFAM" id="SSF53850">
    <property type="entry name" value="Periplasmic binding protein-like II"/>
    <property type="match status" value="1"/>
</dbReference>
<feature type="domain" description="Solute-binding protein family 5" evidence="6">
    <location>
        <begin position="85"/>
        <end position="512"/>
    </location>
</feature>
<keyword evidence="4" id="KW-0732">Signal</keyword>
<keyword evidence="3" id="KW-0813">Transport</keyword>
<sequence>MTTGGADDGAAEDVTDRSRRRLLTAIGSSAVFGTLGLSGCLGFDDENTVDGRVADDPAVFGLPFPYLPETAQLNPWAGSYPWAIYPLLFESESLTTPTFDQQPTDLIEDVAIDGPTVTVSYSDEFSWWNGEPVTARDRWVTERIQSFVSDVDADRPIDDTDELGELEASLLTDDPIGTNAMSMSLEDEYTLTYEFARPLARPLVLARVLGGVHNVAAWWFDSWLEDLTEAGTAAERTDVVADLQRTKLPIAEAMEIGYGCGPYELAEVSPNRLVLDPFEDHPRAASISIPRLWLPVAMEQATDELVADGAIDGSYGTLETLRVEPPAHLEQLDRYRANDGMKLVCNWRNPHLARRNVRRALLCALALDDLVERSGWGEPAAVQTGLTEPLDRRWLEESVLADLHRYPVAADHEQATAYMRDAGYTRDDGDGYWRDGDGNTVRIRLRVPLWEEWAAPTELIQHDLDRFGFDLELEQVANNTFFAYVDEGSFDLVPWWTDGHPFSAYDPTDSDLSSLGYGIDGESEGDGEALEPRLGKPLEPTVPVTAGDVHAGADGRERIDLLEQWRRISGQSGDEAETAAAVATVARWWNDAVPDIDLGTDIVGVWGNTREFSWPAAEDPRYRQFGSERRPELELLKAGAIEPTGDDR</sequence>
<feature type="region of interest" description="Disordered" evidence="5">
    <location>
        <begin position="517"/>
        <end position="549"/>
    </location>
</feature>
<evidence type="ECO:0000256" key="2">
    <source>
        <dbReference type="ARBA" id="ARBA00005695"/>
    </source>
</evidence>
<evidence type="ECO:0000256" key="5">
    <source>
        <dbReference type="SAM" id="MobiDB-lite"/>
    </source>
</evidence>
<dbReference type="Proteomes" id="UP001320972">
    <property type="component" value="Unassembled WGS sequence"/>
</dbReference>
<evidence type="ECO:0000259" key="6">
    <source>
        <dbReference type="Pfam" id="PF00496"/>
    </source>
</evidence>
<accession>A0ABT2QBL6</accession>
<reference evidence="7 8" key="1">
    <citation type="submission" date="2022-09" db="EMBL/GenBank/DDBJ databases">
        <title>Enrichment on poylsaccharides allowed isolation of novel metabolic and taxonomic groups of Haloarchaea.</title>
        <authorList>
            <person name="Sorokin D.Y."/>
            <person name="Elcheninov A.G."/>
            <person name="Khizhniak T.V."/>
            <person name="Kolganova T.V."/>
            <person name="Kublanov I.V."/>
        </authorList>
    </citation>
    <scope>NUCLEOTIDE SEQUENCE [LARGE SCALE GENOMIC DNA]</scope>
    <source>
        <strain evidence="7 8">AArc-m2/3/4</strain>
    </source>
</reference>
<dbReference type="RefSeq" id="WP_338007292.1">
    <property type="nucleotide sequence ID" value="NZ_JAOPKB010000002.1"/>
</dbReference>
<dbReference type="PANTHER" id="PTHR30290">
    <property type="entry name" value="PERIPLASMIC BINDING COMPONENT OF ABC TRANSPORTER"/>
    <property type="match status" value="1"/>
</dbReference>
<dbReference type="Gene3D" id="3.40.190.10">
    <property type="entry name" value="Periplasmic binding protein-like II"/>
    <property type="match status" value="1"/>
</dbReference>
<gene>
    <name evidence="7" type="ORF">OB955_06185</name>
</gene>
<evidence type="ECO:0000313" key="8">
    <source>
        <dbReference type="Proteomes" id="UP001320972"/>
    </source>
</evidence>
<comment type="subcellular location">
    <subcellularLocation>
        <location evidence="1">Cell envelope</location>
    </subcellularLocation>
</comment>
<name>A0ABT2QBL6_9EURY</name>
<dbReference type="InterPro" id="IPR039424">
    <property type="entry name" value="SBP_5"/>
</dbReference>
<dbReference type="Gene3D" id="3.10.105.10">
    <property type="entry name" value="Dipeptide-binding Protein, Domain 3"/>
    <property type="match status" value="1"/>
</dbReference>
<comment type="similarity">
    <text evidence="2">Belongs to the bacterial solute-binding protein 5 family.</text>
</comment>
<evidence type="ECO:0000256" key="1">
    <source>
        <dbReference type="ARBA" id="ARBA00004196"/>
    </source>
</evidence>
<keyword evidence="8" id="KW-1185">Reference proteome</keyword>
<organism evidence="7 8">
    <name type="scientific">Natronoglomus mannanivorans</name>
    <dbReference type="NCBI Taxonomy" id="2979990"/>
    <lineage>
        <taxon>Archaea</taxon>
        <taxon>Methanobacteriati</taxon>
        <taxon>Methanobacteriota</taxon>
        <taxon>Stenosarchaea group</taxon>
        <taxon>Halobacteria</taxon>
        <taxon>Halobacteriales</taxon>
        <taxon>Natrialbaceae</taxon>
        <taxon>Natronoglomus</taxon>
    </lineage>
</organism>